<evidence type="ECO:0000313" key="2">
    <source>
        <dbReference type="Proteomes" id="UP000014254"/>
    </source>
</evidence>
<dbReference type="AlphaFoldDB" id="S2KCD0"/>
<dbReference type="EMBL" id="KE123927">
    <property type="protein sequence ID" value="EPB89935.1"/>
    <property type="molecule type" value="Genomic_DNA"/>
</dbReference>
<feature type="non-terminal residue" evidence="1">
    <location>
        <position position="122"/>
    </location>
</feature>
<name>S2KCD0_MUCC1</name>
<dbReference type="InParanoid" id="S2KCD0"/>
<dbReference type="Proteomes" id="UP000014254">
    <property type="component" value="Unassembled WGS sequence"/>
</dbReference>
<accession>S2KCD0</accession>
<sequence>YKKEENLSEATYIRMFSQLLDDLLMNDTSITFYNGETVSRSTKRMKTIMEDESEYGRRIDLIVKSKEAEEQYDLCSNEFKKANVSIDALTHQQSKNLRINACISNDINLLFGNTNTRINYFD</sequence>
<dbReference type="OrthoDB" id="2289259at2759"/>
<dbReference type="VEuPathDB" id="FungiDB:HMPREF1544_03183"/>
<gene>
    <name evidence="1" type="ORF">HMPREF1544_03183</name>
</gene>
<proteinExistence type="predicted"/>
<feature type="non-terminal residue" evidence="1">
    <location>
        <position position="1"/>
    </location>
</feature>
<evidence type="ECO:0000313" key="1">
    <source>
        <dbReference type="EMBL" id="EPB89935.1"/>
    </source>
</evidence>
<keyword evidence="2" id="KW-1185">Reference proteome</keyword>
<organism evidence="1 2">
    <name type="scientific">Mucor circinelloides f. circinelloides (strain 1006PhL)</name>
    <name type="common">Mucormycosis agent</name>
    <name type="synonym">Calyptromyces circinelloides</name>
    <dbReference type="NCBI Taxonomy" id="1220926"/>
    <lineage>
        <taxon>Eukaryota</taxon>
        <taxon>Fungi</taxon>
        <taxon>Fungi incertae sedis</taxon>
        <taxon>Mucoromycota</taxon>
        <taxon>Mucoromycotina</taxon>
        <taxon>Mucoromycetes</taxon>
        <taxon>Mucorales</taxon>
        <taxon>Mucorineae</taxon>
        <taxon>Mucoraceae</taxon>
        <taxon>Mucor</taxon>
    </lineage>
</organism>
<reference evidence="2" key="1">
    <citation type="submission" date="2013-05" db="EMBL/GenBank/DDBJ databases">
        <title>The Genome sequence of Mucor circinelloides f. circinelloides 1006PhL.</title>
        <authorList>
            <consortium name="The Broad Institute Genomics Platform"/>
            <person name="Cuomo C."/>
            <person name="Earl A."/>
            <person name="Findley K."/>
            <person name="Lee S.C."/>
            <person name="Walker B."/>
            <person name="Young S."/>
            <person name="Zeng Q."/>
            <person name="Gargeya S."/>
            <person name="Fitzgerald M."/>
            <person name="Haas B."/>
            <person name="Abouelleil A."/>
            <person name="Allen A.W."/>
            <person name="Alvarado L."/>
            <person name="Arachchi H.M."/>
            <person name="Berlin A.M."/>
            <person name="Chapman S.B."/>
            <person name="Gainer-Dewar J."/>
            <person name="Goldberg J."/>
            <person name="Griggs A."/>
            <person name="Gujja S."/>
            <person name="Hansen M."/>
            <person name="Howarth C."/>
            <person name="Imamovic A."/>
            <person name="Ireland A."/>
            <person name="Larimer J."/>
            <person name="McCowan C."/>
            <person name="Murphy C."/>
            <person name="Pearson M."/>
            <person name="Poon T.W."/>
            <person name="Priest M."/>
            <person name="Roberts A."/>
            <person name="Saif S."/>
            <person name="Shea T."/>
            <person name="Sisk P."/>
            <person name="Sykes S."/>
            <person name="Wortman J."/>
            <person name="Nusbaum C."/>
            <person name="Birren B."/>
        </authorList>
    </citation>
    <scope>NUCLEOTIDE SEQUENCE [LARGE SCALE GENOMIC DNA]</scope>
    <source>
        <strain evidence="2">1006PhL</strain>
    </source>
</reference>
<protein>
    <submittedName>
        <fullName evidence="1">Uncharacterized protein</fullName>
    </submittedName>
</protein>